<organism evidence="2 3">
    <name type="scientific">Datura stramonium</name>
    <name type="common">Jimsonweed</name>
    <name type="synonym">Common thornapple</name>
    <dbReference type="NCBI Taxonomy" id="4076"/>
    <lineage>
        <taxon>Eukaryota</taxon>
        <taxon>Viridiplantae</taxon>
        <taxon>Streptophyta</taxon>
        <taxon>Embryophyta</taxon>
        <taxon>Tracheophyta</taxon>
        <taxon>Spermatophyta</taxon>
        <taxon>Magnoliopsida</taxon>
        <taxon>eudicotyledons</taxon>
        <taxon>Gunneridae</taxon>
        <taxon>Pentapetalae</taxon>
        <taxon>asterids</taxon>
        <taxon>lamiids</taxon>
        <taxon>Solanales</taxon>
        <taxon>Solanaceae</taxon>
        <taxon>Solanoideae</taxon>
        <taxon>Datureae</taxon>
        <taxon>Datura</taxon>
    </lineage>
</organism>
<comment type="caution">
    <text evidence="2">The sequence shown here is derived from an EMBL/GenBank/DDBJ whole genome shotgun (WGS) entry which is preliminary data.</text>
</comment>
<evidence type="ECO:0000256" key="1">
    <source>
        <dbReference type="SAM" id="MobiDB-lite"/>
    </source>
</evidence>
<evidence type="ECO:0000313" key="2">
    <source>
        <dbReference type="EMBL" id="MCD7470094.1"/>
    </source>
</evidence>
<protein>
    <submittedName>
        <fullName evidence="2">Uncharacterized protein</fullName>
    </submittedName>
</protein>
<proteinExistence type="predicted"/>
<name>A0ABS8THR4_DATST</name>
<feature type="compositionally biased region" description="Polar residues" evidence="1">
    <location>
        <begin position="28"/>
        <end position="38"/>
    </location>
</feature>
<dbReference type="EMBL" id="JACEIK010001526">
    <property type="protein sequence ID" value="MCD7470094.1"/>
    <property type="molecule type" value="Genomic_DNA"/>
</dbReference>
<keyword evidence="3" id="KW-1185">Reference proteome</keyword>
<feature type="region of interest" description="Disordered" evidence="1">
    <location>
        <begin position="24"/>
        <end position="47"/>
    </location>
</feature>
<accession>A0ABS8THR4</accession>
<evidence type="ECO:0000313" key="3">
    <source>
        <dbReference type="Proteomes" id="UP000823775"/>
    </source>
</evidence>
<sequence length="112" mass="12667">MGFEDLMTMDRGEMDKTKSVKEEGMNGLETNGNSSFDPQENGIPNEEDSHVAGELKSLRQERRINQQRKKSTVAKDIPYEEVGIDEGFKDIEKNKKAKFVGKLGGHEEYLDS</sequence>
<reference evidence="2 3" key="1">
    <citation type="journal article" date="2021" name="BMC Genomics">
        <title>Datura genome reveals duplications of psychoactive alkaloid biosynthetic genes and high mutation rate following tissue culture.</title>
        <authorList>
            <person name="Rajewski A."/>
            <person name="Carter-House D."/>
            <person name="Stajich J."/>
            <person name="Litt A."/>
        </authorList>
    </citation>
    <scope>NUCLEOTIDE SEQUENCE [LARGE SCALE GENOMIC DNA]</scope>
    <source>
        <strain evidence="2">AR-01</strain>
    </source>
</reference>
<dbReference type="Proteomes" id="UP000823775">
    <property type="component" value="Unassembled WGS sequence"/>
</dbReference>
<gene>
    <name evidence="2" type="ORF">HAX54_009673</name>
</gene>